<feature type="domain" description="PAC" evidence="12">
    <location>
        <begin position="714"/>
        <end position="766"/>
    </location>
</feature>
<dbReference type="NCBIfam" id="TIGR00229">
    <property type="entry name" value="sensory_box"/>
    <property type="match status" value="3"/>
</dbReference>
<comment type="catalytic activity">
    <reaction evidence="1">
        <text>ATP + protein L-histidine = ADP + protein N-phospho-L-histidine.</text>
        <dbReference type="EC" id="2.7.13.3"/>
    </reaction>
</comment>
<dbReference type="SUPFAM" id="SSF55785">
    <property type="entry name" value="PYP-like sensor domain (PAS domain)"/>
    <property type="match status" value="4"/>
</dbReference>
<dbReference type="SMART" id="SM00387">
    <property type="entry name" value="HATPase_c"/>
    <property type="match status" value="1"/>
</dbReference>
<dbReference type="InterPro" id="IPR011006">
    <property type="entry name" value="CheY-like_superfamily"/>
</dbReference>
<keyword evidence="6" id="KW-0902">Two-component regulatory system</keyword>
<evidence type="ECO:0000256" key="6">
    <source>
        <dbReference type="ARBA" id="ARBA00023012"/>
    </source>
</evidence>
<dbReference type="Pfam" id="PF00072">
    <property type="entry name" value="Response_reg"/>
    <property type="match status" value="1"/>
</dbReference>
<dbReference type="Pfam" id="PF00512">
    <property type="entry name" value="HisKA"/>
    <property type="match status" value="1"/>
</dbReference>
<dbReference type="Gene3D" id="1.25.40.10">
    <property type="entry name" value="Tetratricopeptide repeat domain"/>
    <property type="match status" value="2"/>
</dbReference>
<dbReference type="SUPFAM" id="SSF52172">
    <property type="entry name" value="CheY-like"/>
    <property type="match status" value="1"/>
</dbReference>
<dbReference type="InterPro" id="IPR011990">
    <property type="entry name" value="TPR-like_helical_dom_sf"/>
</dbReference>
<comment type="caution">
    <text evidence="13">The sequence shown here is derived from an EMBL/GenBank/DDBJ whole genome shotgun (WGS) entry which is preliminary data.</text>
</comment>
<dbReference type="Gene3D" id="3.40.50.2300">
    <property type="match status" value="1"/>
</dbReference>
<feature type="domain" description="Histidine kinase" evidence="9">
    <location>
        <begin position="1048"/>
        <end position="1265"/>
    </location>
</feature>
<dbReference type="GO" id="GO:0000155">
    <property type="term" value="F:phosphorelay sensor kinase activity"/>
    <property type="evidence" value="ECO:0007669"/>
    <property type="project" value="InterPro"/>
</dbReference>
<evidence type="ECO:0000256" key="5">
    <source>
        <dbReference type="ARBA" id="ARBA00022777"/>
    </source>
</evidence>
<dbReference type="InterPro" id="IPR019734">
    <property type="entry name" value="TPR_rpt"/>
</dbReference>
<dbReference type="EMBL" id="PTIZ01000013">
    <property type="protein sequence ID" value="PPK73949.1"/>
    <property type="molecule type" value="Genomic_DNA"/>
</dbReference>
<feature type="domain" description="PAC" evidence="12">
    <location>
        <begin position="978"/>
        <end position="1030"/>
    </location>
</feature>
<dbReference type="Pfam" id="PF08448">
    <property type="entry name" value="PAS_4"/>
    <property type="match status" value="3"/>
</dbReference>
<dbReference type="SMART" id="SM00028">
    <property type="entry name" value="TPR"/>
    <property type="match status" value="4"/>
</dbReference>
<dbReference type="InterPro" id="IPR036097">
    <property type="entry name" value="HisK_dim/P_sf"/>
</dbReference>
<dbReference type="InterPro" id="IPR005467">
    <property type="entry name" value="His_kinase_dom"/>
</dbReference>
<dbReference type="PROSITE" id="PS50110">
    <property type="entry name" value="RESPONSE_REGULATORY"/>
    <property type="match status" value="1"/>
</dbReference>
<dbReference type="InterPro" id="IPR013656">
    <property type="entry name" value="PAS_4"/>
</dbReference>
<evidence type="ECO:0000256" key="1">
    <source>
        <dbReference type="ARBA" id="ARBA00000085"/>
    </source>
</evidence>
<dbReference type="InterPro" id="IPR003661">
    <property type="entry name" value="HisK_dim/P_dom"/>
</dbReference>
<dbReference type="Gene3D" id="3.30.565.10">
    <property type="entry name" value="Histidine kinase-like ATPase, C-terminal domain"/>
    <property type="match status" value="1"/>
</dbReference>
<feature type="domain" description="PAS" evidence="11">
    <location>
        <begin position="514"/>
        <end position="584"/>
    </location>
</feature>
<dbReference type="InterPro" id="IPR000700">
    <property type="entry name" value="PAS-assoc_C"/>
</dbReference>
<dbReference type="InterPro" id="IPR036890">
    <property type="entry name" value="HATPase_C_sf"/>
</dbReference>
<evidence type="ECO:0000256" key="4">
    <source>
        <dbReference type="ARBA" id="ARBA00022679"/>
    </source>
</evidence>
<dbReference type="Pfam" id="PF13426">
    <property type="entry name" value="PAS_9"/>
    <property type="match status" value="1"/>
</dbReference>
<dbReference type="InterPro" id="IPR004358">
    <property type="entry name" value="Sig_transdc_His_kin-like_C"/>
</dbReference>
<dbReference type="PROSITE" id="PS50109">
    <property type="entry name" value="HIS_KIN"/>
    <property type="match status" value="1"/>
</dbReference>
<dbReference type="Pfam" id="PF13424">
    <property type="entry name" value="TPR_12"/>
    <property type="match status" value="1"/>
</dbReference>
<dbReference type="CDD" id="cd00130">
    <property type="entry name" value="PAS"/>
    <property type="match status" value="4"/>
</dbReference>
<feature type="domain" description="PAS" evidence="11">
    <location>
        <begin position="905"/>
        <end position="983"/>
    </location>
</feature>
<evidence type="ECO:0000256" key="7">
    <source>
        <dbReference type="PROSITE-ProRule" id="PRU00169"/>
    </source>
</evidence>
<evidence type="ECO:0000256" key="2">
    <source>
        <dbReference type="ARBA" id="ARBA00012438"/>
    </source>
</evidence>
<dbReference type="CDD" id="cd00082">
    <property type="entry name" value="HisKA"/>
    <property type="match status" value="1"/>
</dbReference>
<dbReference type="SMART" id="SM00091">
    <property type="entry name" value="PAS"/>
    <property type="match status" value="4"/>
</dbReference>
<evidence type="ECO:0000256" key="3">
    <source>
        <dbReference type="ARBA" id="ARBA00022553"/>
    </source>
</evidence>
<dbReference type="InterPro" id="IPR001610">
    <property type="entry name" value="PAC"/>
</dbReference>
<feature type="domain" description="Response regulatory" evidence="10">
    <location>
        <begin position="1286"/>
        <end position="1402"/>
    </location>
</feature>
<feature type="domain" description="PAC" evidence="12">
    <location>
        <begin position="836"/>
        <end position="886"/>
    </location>
</feature>
<evidence type="ECO:0000259" key="12">
    <source>
        <dbReference type="PROSITE" id="PS50113"/>
    </source>
</evidence>
<dbReference type="CDD" id="cd17546">
    <property type="entry name" value="REC_hyHK_CKI1_RcsC-like"/>
    <property type="match status" value="1"/>
</dbReference>
<dbReference type="FunFam" id="3.30.565.10:FF:000010">
    <property type="entry name" value="Sensor histidine kinase RcsC"/>
    <property type="match status" value="1"/>
</dbReference>
<dbReference type="InterPro" id="IPR000014">
    <property type="entry name" value="PAS"/>
</dbReference>
<dbReference type="PRINTS" id="PR00344">
    <property type="entry name" value="BCTRLSENSOR"/>
</dbReference>
<dbReference type="Proteomes" id="UP000240010">
    <property type="component" value="Unassembled WGS sequence"/>
</dbReference>
<dbReference type="EC" id="2.7.13.3" evidence="2"/>
<dbReference type="PANTHER" id="PTHR43047:SF64">
    <property type="entry name" value="HISTIDINE KINASE CONTAINING CHEY-HOMOLOGOUS RECEIVER DOMAIN AND PAS DOMAIN-RELATED"/>
    <property type="match status" value="1"/>
</dbReference>
<feature type="modified residue" description="4-aspartylphosphate" evidence="7">
    <location>
        <position position="1335"/>
    </location>
</feature>
<protein>
    <recommendedName>
        <fullName evidence="2">histidine kinase</fullName>
        <ecNumber evidence="2">2.7.13.3</ecNumber>
    </recommendedName>
</protein>
<gene>
    <name evidence="13" type="ORF">B0F87_11360</name>
</gene>
<feature type="domain" description="PAS" evidence="11">
    <location>
        <begin position="639"/>
        <end position="711"/>
    </location>
</feature>
<name>A0A2S6H8Y0_9GAMM</name>
<dbReference type="InterPro" id="IPR003594">
    <property type="entry name" value="HATPase_dom"/>
</dbReference>
<reference evidence="13 14" key="1">
    <citation type="submission" date="2018-02" db="EMBL/GenBank/DDBJ databases">
        <title>Subsurface microbial communities from deep shales in Ohio and West Virginia, USA.</title>
        <authorList>
            <person name="Wrighton K."/>
        </authorList>
    </citation>
    <scope>NUCLEOTIDE SEQUENCE [LARGE SCALE GENOMIC DNA]</scope>
    <source>
        <strain evidence="13 14">OWC-DMM</strain>
    </source>
</reference>
<evidence type="ECO:0000256" key="8">
    <source>
        <dbReference type="SAM" id="MobiDB-lite"/>
    </source>
</evidence>
<dbReference type="Pfam" id="PF02518">
    <property type="entry name" value="HATPase_c"/>
    <property type="match status" value="1"/>
</dbReference>
<dbReference type="PROSITE" id="PS50112">
    <property type="entry name" value="PAS"/>
    <property type="match status" value="4"/>
</dbReference>
<dbReference type="PANTHER" id="PTHR43047">
    <property type="entry name" value="TWO-COMPONENT HISTIDINE PROTEIN KINASE"/>
    <property type="match status" value="1"/>
</dbReference>
<dbReference type="SUPFAM" id="SSF55874">
    <property type="entry name" value="ATPase domain of HSP90 chaperone/DNA topoisomerase II/histidine kinase"/>
    <property type="match status" value="1"/>
</dbReference>
<accession>A0A2S6H8Y0</accession>
<evidence type="ECO:0000313" key="13">
    <source>
        <dbReference type="EMBL" id="PPK73949.1"/>
    </source>
</evidence>
<dbReference type="PROSITE" id="PS50113">
    <property type="entry name" value="PAC"/>
    <property type="match status" value="3"/>
</dbReference>
<dbReference type="InterPro" id="IPR035965">
    <property type="entry name" value="PAS-like_dom_sf"/>
</dbReference>
<keyword evidence="4" id="KW-0808">Transferase</keyword>
<dbReference type="SMART" id="SM00086">
    <property type="entry name" value="PAC"/>
    <property type="match status" value="3"/>
</dbReference>
<dbReference type="CDD" id="cd16922">
    <property type="entry name" value="HATPase_EvgS-ArcB-TorS-like"/>
    <property type="match status" value="1"/>
</dbReference>
<sequence length="1517" mass="169738">MAIIPITLVPKLQLGNPEGEAPASRDGKPELPELNSQAGAWELALKDKRRSVGTIVILIFTLCGVAHADTGLEQWRSKAGETRMLAENDTQRAYAEAERLQADLPADATPADQARLLNLLARIEIYQAQTEKAAAHIQQAMELAKQHNDLVGQAEADLNTALNAINQARVDDAIAASIHGLAVLDGVDRPDLLGEALLRMAMMYRRTDQLDESITMSMQALDIARQSNNPLALVYAYQGLAIAYELSDHFTEAGEYYQRMLEQARIAGSRLMEGHALLGLGYIQNNRGDLKSAEPLIREAVAVFQAINVPFSVNFSQFALADNLRKQQRYAETLPIFDEIIGRYQRYPNKIGLWWVLNARSSNRIALGDITGAHRDVEQAYKLAKEIGVPLYLTDSAKRLAEIAAAKGDFRQAYRFMFDASDTAAKAAKDTAATRMLQLTRRYQTESKQREIDKLNRRNQQQAAELKHRTLEQRWLWTVLGGSVIMLTGAAFFLVRQRRSHRRLEALNTQVLQAKNKLQATLDTIPDLLFEIGLDGRYYDYHSPRTELLLVPAEDLLGKTVSDVMPAEAAKIVMSALREAHDQGISTGKQFQLPLPHGDFWFELSVAIKPTLDKEEVHLIVLSRNITERKHMEAQALQREQEFRVLVENSPDLIFRYDKECRRIYTNPAVARLVGQRADALLNMSPSEAKILSAGEADKLMQMIRQVLATGRPAESEVECLGADGQLHCFHNRYAPEFNAHGEVVGVISIARDMTERKQAEHDIALMSQALGKVHDAAYLMDDSARFLYVNDESCRALGYTRDELLTMSVMDIGPGWTAEMVGEVWERQRDMGTVQSFEAAHRRKDGSIFPVEINANQFEYDGKIYGLALVRDITERKRIEDEIRALNTDLEQRVLDRTEELRQQTRYLRTMIDTLPMLAWLKDRESRFLVVNQAFASACSHSVDDLVGKSDLDFWPREHAEAYRADDAEVMVTAQRKTVEEPFVDACDGAIWIETFKAPILDEDGSVLGTVGIARDISDRKAMEMAREAALAEAERLARLRSEFMARMSHELRTPLNGILGYAQILLGENRGNERQSTMVNVIQQSGEYLLSLINDILDFAKIEAGKQELSLSDVLLPRFLRSLASIITIKAERKALVFSCDIAADVPAGIRADETRLRQVLLNLLSNAVKYSERGQISLRVTVLEPGRLRFEVQDTGIGIDTGQLDTIFQAFAQAGDRLHRVGGTGLGLPISRELVKLMGSDIQVISRVGEGSTFWFDLDVVEVCGDILADEQHIAGYHGLRRRVLVVDDVNENRALLIEILGRLGFETCEAANGRACLDSVEAQMPDLILLDMVMPEMDGLETAHRLRRLPGFGETPIIAVSANASAGDVAEAMNAGVNVFLSKPIDIKRLMVQLAVLLKLDWIYALPETGIPPQHRLNEALVEPPLEEMNILHRLAQEGSMRDIIRHAAHLEELDQRYRPFAAQLRVLAQGYQSKAILDLVEGCIDSIVTTQRSQIQWNADDADDADDYDKHG</sequence>
<dbReference type="SMART" id="SM00388">
    <property type="entry name" value="HisKA"/>
    <property type="match status" value="1"/>
</dbReference>
<dbReference type="SMART" id="SM00448">
    <property type="entry name" value="REC"/>
    <property type="match status" value="1"/>
</dbReference>
<dbReference type="SUPFAM" id="SSF47384">
    <property type="entry name" value="Homodimeric domain of signal transducing histidine kinase"/>
    <property type="match status" value="1"/>
</dbReference>
<evidence type="ECO:0000259" key="9">
    <source>
        <dbReference type="PROSITE" id="PS50109"/>
    </source>
</evidence>
<keyword evidence="5" id="KW-0418">Kinase</keyword>
<dbReference type="InterPro" id="IPR001789">
    <property type="entry name" value="Sig_transdc_resp-reg_receiver"/>
</dbReference>
<feature type="region of interest" description="Disordered" evidence="8">
    <location>
        <begin position="14"/>
        <end position="33"/>
    </location>
</feature>
<evidence type="ECO:0000259" key="10">
    <source>
        <dbReference type="PROSITE" id="PS50110"/>
    </source>
</evidence>
<proteinExistence type="predicted"/>
<dbReference type="Gene3D" id="1.10.287.130">
    <property type="match status" value="1"/>
</dbReference>
<evidence type="ECO:0000259" key="11">
    <source>
        <dbReference type="PROSITE" id="PS50112"/>
    </source>
</evidence>
<dbReference type="Gene3D" id="3.30.450.20">
    <property type="entry name" value="PAS domain"/>
    <property type="match status" value="4"/>
</dbReference>
<feature type="domain" description="PAS" evidence="11">
    <location>
        <begin position="763"/>
        <end position="806"/>
    </location>
</feature>
<dbReference type="SUPFAM" id="SSF48452">
    <property type="entry name" value="TPR-like"/>
    <property type="match status" value="1"/>
</dbReference>
<evidence type="ECO:0000313" key="14">
    <source>
        <dbReference type="Proteomes" id="UP000240010"/>
    </source>
</evidence>
<organism evidence="13 14">
    <name type="scientific">Methylobacter tundripaludum</name>
    <dbReference type="NCBI Taxonomy" id="173365"/>
    <lineage>
        <taxon>Bacteria</taxon>
        <taxon>Pseudomonadati</taxon>
        <taxon>Pseudomonadota</taxon>
        <taxon>Gammaproteobacteria</taxon>
        <taxon>Methylococcales</taxon>
        <taxon>Methylococcaceae</taxon>
        <taxon>Methylobacter</taxon>
    </lineage>
</organism>
<keyword evidence="3 7" id="KW-0597">Phosphoprotein</keyword>